<reference evidence="1 2" key="1">
    <citation type="submission" date="2019-05" db="EMBL/GenBank/DDBJ databases">
        <title>Another draft genome of Portunus trituberculatus and its Hox gene families provides insights of decapod evolution.</title>
        <authorList>
            <person name="Jeong J.-H."/>
            <person name="Song I."/>
            <person name="Kim S."/>
            <person name="Choi T."/>
            <person name="Kim D."/>
            <person name="Ryu S."/>
            <person name="Kim W."/>
        </authorList>
    </citation>
    <scope>NUCLEOTIDE SEQUENCE [LARGE SCALE GENOMIC DNA]</scope>
    <source>
        <tissue evidence="1">Muscle</tissue>
    </source>
</reference>
<dbReference type="Proteomes" id="UP000324222">
    <property type="component" value="Unassembled WGS sequence"/>
</dbReference>
<keyword evidence="2" id="KW-1185">Reference proteome</keyword>
<evidence type="ECO:0000313" key="1">
    <source>
        <dbReference type="EMBL" id="MPC69881.1"/>
    </source>
</evidence>
<dbReference type="EMBL" id="VSRR010030166">
    <property type="protein sequence ID" value="MPC69881.1"/>
    <property type="molecule type" value="Genomic_DNA"/>
</dbReference>
<gene>
    <name evidence="1" type="ORF">E2C01_064113</name>
</gene>
<dbReference type="AlphaFoldDB" id="A0A5B7HAV0"/>
<proteinExistence type="predicted"/>
<protein>
    <submittedName>
        <fullName evidence="1">Uncharacterized protein</fullName>
    </submittedName>
</protein>
<comment type="caution">
    <text evidence="1">The sequence shown here is derived from an EMBL/GenBank/DDBJ whole genome shotgun (WGS) entry which is preliminary data.</text>
</comment>
<sequence>MSHQVQMSPVSVHLQMRNPCQTHDLFIPTRSFPQGQLRNTDTLNETLFIINFTCTGHTQSQTQTGQRNNLQSDKQIRTAAVYRTRSESGGRLPATVASATLTQSQYISSQVVHDWTRILLCITLCGTLLALHFPRLVNEEELDVLQDQCRMQKH</sequence>
<accession>A0A5B7HAV0</accession>
<evidence type="ECO:0000313" key="2">
    <source>
        <dbReference type="Proteomes" id="UP000324222"/>
    </source>
</evidence>
<name>A0A5B7HAV0_PORTR</name>
<organism evidence="1 2">
    <name type="scientific">Portunus trituberculatus</name>
    <name type="common">Swimming crab</name>
    <name type="synonym">Neptunus trituberculatus</name>
    <dbReference type="NCBI Taxonomy" id="210409"/>
    <lineage>
        <taxon>Eukaryota</taxon>
        <taxon>Metazoa</taxon>
        <taxon>Ecdysozoa</taxon>
        <taxon>Arthropoda</taxon>
        <taxon>Crustacea</taxon>
        <taxon>Multicrustacea</taxon>
        <taxon>Malacostraca</taxon>
        <taxon>Eumalacostraca</taxon>
        <taxon>Eucarida</taxon>
        <taxon>Decapoda</taxon>
        <taxon>Pleocyemata</taxon>
        <taxon>Brachyura</taxon>
        <taxon>Eubrachyura</taxon>
        <taxon>Portunoidea</taxon>
        <taxon>Portunidae</taxon>
        <taxon>Portuninae</taxon>
        <taxon>Portunus</taxon>
    </lineage>
</organism>